<keyword evidence="7" id="KW-1185">Reference proteome</keyword>
<dbReference type="Pfam" id="PF14159">
    <property type="entry name" value="CAAD"/>
    <property type="match status" value="1"/>
</dbReference>
<evidence type="ECO:0000256" key="1">
    <source>
        <dbReference type="ARBA" id="ARBA00004141"/>
    </source>
</evidence>
<organism evidence="5">
    <name type="scientific">Brachypodium distachyon</name>
    <name type="common">Purple false brome</name>
    <name type="synonym">Trachynia distachya</name>
    <dbReference type="NCBI Taxonomy" id="15368"/>
    <lineage>
        <taxon>Eukaryota</taxon>
        <taxon>Viridiplantae</taxon>
        <taxon>Streptophyta</taxon>
        <taxon>Embryophyta</taxon>
        <taxon>Tracheophyta</taxon>
        <taxon>Spermatophyta</taxon>
        <taxon>Magnoliopsida</taxon>
        <taxon>Liliopsida</taxon>
        <taxon>Poales</taxon>
        <taxon>Poaceae</taxon>
        <taxon>BOP clade</taxon>
        <taxon>Pooideae</taxon>
        <taxon>Stipodae</taxon>
        <taxon>Brachypodieae</taxon>
        <taxon>Brachypodium</taxon>
    </lineage>
</organism>
<reference evidence="5 6" key="1">
    <citation type="journal article" date="2010" name="Nature">
        <title>Genome sequencing and analysis of the model grass Brachypodium distachyon.</title>
        <authorList>
            <consortium name="International Brachypodium Initiative"/>
        </authorList>
    </citation>
    <scope>NUCLEOTIDE SEQUENCE [LARGE SCALE GENOMIC DNA]</scope>
    <source>
        <strain evidence="5">Bd21</strain>
        <strain evidence="6">cv. Bd21</strain>
    </source>
</reference>
<dbReference type="GeneID" id="100845976"/>
<protein>
    <recommendedName>
        <fullName evidence="4">Cyanobacterial aminoacyl-tRNA synthetase CAAD domain-containing protein</fullName>
    </recommendedName>
</protein>
<evidence type="ECO:0000313" key="7">
    <source>
        <dbReference type="Proteomes" id="UP000008810"/>
    </source>
</evidence>
<dbReference type="GO" id="GO:0009535">
    <property type="term" value="C:chloroplast thylakoid membrane"/>
    <property type="evidence" value="ECO:0000318"/>
    <property type="project" value="GO_Central"/>
</dbReference>
<dbReference type="EnsemblPlants" id="KQK18988">
    <property type="protein sequence ID" value="KQK18988"/>
    <property type="gene ID" value="BRADI_1g45770v3"/>
</dbReference>
<keyword evidence="3" id="KW-0812">Transmembrane</keyword>
<proteinExistence type="predicted"/>
<evidence type="ECO:0000259" key="4">
    <source>
        <dbReference type="Pfam" id="PF14159"/>
    </source>
</evidence>
<dbReference type="PANTHER" id="PTHR33222">
    <property type="match status" value="1"/>
</dbReference>
<evidence type="ECO:0000256" key="2">
    <source>
        <dbReference type="SAM" id="MobiDB-lite"/>
    </source>
</evidence>
<dbReference type="InterPro" id="IPR033344">
    <property type="entry name" value="CURT1"/>
</dbReference>
<feature type="compositionally biased region" description="Basic and acidic residues" evidence="2">
    <location>
        <begin position="10"/>
        <end position="21"/>
    </location>
</feature>
<feature type="domain" description="Cyanobacterial aminoacyl-tRNA synthetase CAAD" evidence="4">
    <location>
        <begin position="188"/>
        <end position="259"/>
    </location>
</feature>
<evidence type="ECO:0000256" key="3">
    <source>
        <dbReference type="SAM" id="Phobius"/>
    </source>
</evidence>
<dbReference type="OrthoDB" id="2014299at2759"/>
<dbReference type="PANTHER" id="PTHR33222:SF37">
    <property type="entry name" value="OS06G0217700 PROTEIN"/>
    <property type="match status" value="1"/>
</dbReference>
<comment type="subcellular location">
    <subcellularLocation>
        <location evidence="1">Membrane</location>
        <topology evidence="1">Multi-pass membrane protein</topology>
    </subcellularLocation>
</comment>
<feature type="transmembrane region" description="Helical" evidence="3">
    <location>
        <begin position="217"/>
        <end position="238"/>
    </location>
</feature>
<reference evidence="5" key="2">
    <citation type="submission" date="2017-06" db="EMBL/GenBank/DDBJ databases">
        <title>WGS assembly of Brachypodium distachyon.</title>
        <authorList>
            <consortium name="The International Brachypodium Initiative"/>
            <person name="Lucas S."/>
            <person name="Harmon-Smith M."/>
            <person name="Lail K."/>
            <person name="Tice H."/>
            <person name="Grimwood J."/>
            <person name="Bruce D."/>
            <person name="Barry K."/>
            <person name="Shu S."/>
            <person name="Lindquist E."/>
            <person name="Wang M."/>
            <person name="Pitluck S."/>
            <person name="Vogel J.P."/>
            <person name="Garvin D.F."/>
            <person name="Mockler T.C."/>
            <person name="Schmutz J."/>
            <person name="Rokhsar D."/>
            <person name="Bevan M.W."/>
        </authorList>
    </citation>
    <scope>NUCLEOTIDE SEQUENCE</scope>
    <source>
        <strain evidence="5">Bd21</strain>
    </source>
</reference>
<dbReference type="Proteomes" id="UP000008810">
    <property type="component" value="Chromosome 1"/>
</dbReference>
<gene>
    <name evidence="6" type="primary">LOC100845976</name>
    <name evidence="5" type="ORF">BRADI_1g45770v3</name>
</gene>
<feature type="transmembrane region" description="Helical" evidence="3">
    <location>
        <begin position="190"/>
        <end position="211"/>
    </location>
</feature>
<reference evidence="6" key="3">
    <citation type="submission" date="2018-08" db="UniProtKB">
        <authorList>
            <consortium name="EnsemblPlants"/>
        </authorList>
    </citation>
    <scope>IDENTIFICATION</scope>
    <source>
        <strain evidence="6">cv. Bd21</strain>
    </source>
</reference>
<accession>A0A0Q3K3L7</accession>
<evidence type="ECO:0000313" key="6">
    <source>
        <dbReference type="EnsemblPlants" id="KQK18988"/>
    </source>
</evidence>
<dbReference type="EMBL" id="CM000880">
    <property type="protein sequence ID" value="KQK18988.1"/>
    <property type="molecule type" value="Genomic_DNA"/>
</dbReference>
<dbReference type="ExpressionAtlas" id="A0A0Q3K3L7">
    <property type="expression patterns" value="baseline and differential"/>
</dbReference>
<dbReference type="InterPro" id="IPR025564">
    <property type="entry name" value="CAAD_dom"/>
</dbReference>
<dbReference type="STRING" id="15368.A0A0Q3K3L7"/>
<dbReference type="Gramene" id="KQK18988">
    <property type="protein sequence ID" value="KQK18988"/>
    <property type="gene ID" value="BRADI_1g45770v3"/>
</dbReference>
<sequence length="263" mass="29365">MCQHNLSRNKRLERGENRDKTDKLSRHHFTLFTRHAKLRLVWHVTERRMTLATREYQSVHATTSALLRAKNHFVLAAERSARTATEQANAAMQAFLCTNAAGLPLQRRCTSSPYTVAPTARTSLRHRSSLPARGLRCTGWDFPNPLFVGVTVEKTVTVPFASLEQSLVPVDSAGDEALASKFGFKEISAYVMYGSGAFFAGWILSAVVSAIDSVPLLPKILEIVGLGYAIWFSIRYLIFKENRDELLLKVGDLKRRVIGSGDE</sequence>
<evidence type="ECO:0000313" key="5">
    <source>
        <dbReference type="EMBL" id="KQK18988.1"/>
    </source>
</evidence>
<keyword evidence="3" id="KW-1133">Transmembrane helix</keyword>
<name>A0A0Q3K3L7_BRADI</name>
<feature type="region of interest" description="Disordered" evidence="2">
    <location>
        <begin position="1"/>
        <end position="21"/>
    </location>
</feature>
<dbReference type="AlphaFoldDB" id="A0A0Q3K3L7"/>
<dbReference type="RefSeq" id="XP_003564088.3">
    <property type="nucleotide sequence ID" value="XM_003564040.4"/>
</dbReference>
<keyword evidence="3" id="KW-0472">Membrane</keyword>